<dbReference type="Gene3D" id="3.30.450.40">
    <property type="match status" value="2"/>
</dbReference>
<dbReference type="Pfam" id="PF09339">
    <property type="entry name" value="HTH_IclR"/>
    <property type="match status" value="1"/>
</dbReference>
<dbReference type="InterPro" id="IPR036388">
    <property type="entry name" value="WH-like_DNA-bd_sf"/>
</dbReference>
<dbReference type="PANTHER" id="PTHR30136:SF24">
    <property type="entry name" value="HTH-TYPE TRANSCRIPTIONAL REPRESSOR ALLR"/>
    <property type="match status" value="1"/>
</dbReference>
<comment type="caution">
    <text evidence="7">The sequence shown here is derived from an EMBL/GenBank/DDBJ whole genome shotgun (WGS) entry which is preliminary data.</text>
</comment>
<dbReference type="PROSITE" id="PS51077">
    <property type="entry name" value="HTH_ICLR"/>
    <property type="match status" value="1"/>
</dbReference>
<evidence type="ECO:0000256" key="2">
    <source>
        <dbReference type="ARBA" id="ARBA00023125"/>
    </source>
</evidence>
<evidence type="ECO:0000313" key="7">
    <source>
        <dbReference type="EMBL" id="MCG7322989.1"/>
    </source>
</evidence>
<dbReference type="Gene3D" id="1.10.10.10">
    <property type="entry name" value="Winged helix-like DNA-binding domain superfamily/Winged helix DNA-binding domain"/>
    <property type="match status" value="1"/>
</dbReference>
<keyword evidence="3" id="KW-0804">Transcription</keyword>
<name>A0ABS9Q5D0_9MICO</name>
<feature type="region of interest" description="Disordered" evidence="4">
    <location>
        <begin position="1"/>
        <end position="23"/>
    </location>
</feature>
<feature type="compositionally biased region" description="Low complexity" evidence="4">
    <location>
        <begin position="1"/>
        <end position="12"/>
    </location>
</feature>
<dbReference type="SUPFAM" id="SSF55781">
    <property type="entry name" value="GAF domain-like"/>
    <property type="match status" value="1"/>
</dbReference>
<dbReference type="PROSITE" id="PS51078">
    <property type="entry name" value="ICLR_ED"/>
    <property type="match status" value="1"/>
</dbReference>
<dbReference type="SUPFAM" id="SSF46785">
    <property type="entry name" value="Winged helix' DNA-binding domain"/>
    <property type="match status" value="1"/>
</dbReference>
<evidence type="ECO:0000259" key="6">
    <source>
        <dbReference type="PROSITE" id="PS51078"/>
    </source>
</evidence>
<evidence type="ECO:0000256" key="4">
    <source>
        <dbReference type="SAM" id="MobiDB-lite"/>
    </source>
</evidence>
<dbReference type="InterPro" id="IPR014757">
    <property type="entry name" value="Tscrpt_reg_IclR_C"/>
</dbReference>
<evidence type="ECO:0000259" key="5">
    <source>
        <dbReference type="PROSITE" id="PS51077"/>
    </source>
</evidence>
<dbReference type="InterPro" id="IPR005471">
    <property type="entry name" value="Tscrpt_reg_IclR_N"/>
</dbReference>
<dbReference type="InterPro" id="IPR050707">
    <property type="entry name" value="HTH_MetabolicPath_Reg"/>
</dbReference>
<keyword evidence="8" id="KW-1185">Reference proteome</keyword>
<dbReference type="Proteomes" id="UP001521931">
    <property type="component" value="Unassembled WGS sequence"/>
</dbReference>
<gene>
    <name evidence="7" type="ORF">MHL29_13980</name>
</gene>
<reference evidence="7 8" key="1">
    <citation type="submission" date="2022-02" db="EMBL/GenBank/DDBJ databases">
        <title>Uncovering new skin microbiome diversity through culturing and metagenomics.</title>
        <authorList>
            <person name="Conlan S."/>
            <person name="Deming C."/>
            <person name="Nisc Comparative Sequencing Program N."/>
            <person name="Segre J.A."/>
        </authorList>
    </citation>
    <scope>NUCLEOTIDE SEQUENCE [LARGE SCALE GENOMIC DNA]</scope>
    <source>
        <strain evidence="7 8">ACRQZ</strain>
    </source>
</reference>
<dbReference type="RefSeq" id="WP_239265458.1">
    <property type="nucleotide sequence ID" value="NZ_JAKRCV010000053.1"/>
</dbReference>
<organism evidence="7 8">
    <name type="scientific">Arsenicicoccus bolidensis</name>
    <dbReference type="NCBI Taxonomy" id="229480"/>
    <lineage>
        <taxon>Bacteria</taxon>
        <taxon>Bacillati</taxon>
        <taxon>Actinomycetota</taxon>
        <taxon>Actinomycetes</taxon>
        <taxon>Micrococcales</taxon>
        <taxon>Intrasporangiaceae</taxon>
        <taxon>Arsenicicoccus</taxon>
    </lineage>
</organism>
<evidence type="ECO:0000256" key="1">
    <source>
        <dbReference type="ARBA" id="ARBA00023015"/>
    </source>
</evidence>
<evidence type="ECO:0000256" key="3">
    <source>
        <dbReference type="ARBA" id="ARBA00023163"/>
    </source>
</evidence>
<keyword evidence="2" id="KW-0238">DNA-binding</keyword>
<protein>
    <submittedName>
        <fullName evidence="7">IclR family transcriptional regulator</fullName>
    </submittedName>
</protein>
<dbReference type="InterPro" id="IPR036390">
    <property type="entry name" value="WH_DNA-bd_sf"/>
</dbReference>
<accession>A0ABS9Q5D0</accession>
<feature type="domain" description="IclR-ED" evidence="6">
    <location>
        <begin position="75"/>
        <end position="234"/>
    </location>
</feature>
<dbReference type="EMBL" id="JAKRCV010000053">
    <property type="protein sequence ID" value="MCG7322989.1"/>
    <property type="molecule type" value="Genomic_DNA"/>
</dbReference>
<sequence>MTAPAASTSEATSRGKPSGSQTLDRGLSLLEVLAAAPRPLTIAQVAEAAGLHRSIVYRLLRTLEEHRLVSRDDSDRFRLGYGLVALTRTLDPDLRAIATPHLRALADEVDLTAFLVVEERAQCVTLMVAEPTTPGTMFTHRVGTVHPIDRGAPGLALLAQHAPASDDPEGAVRCRLRGWAQTNGEVLDGVQAIAAPLLGHHVPAAVAVSYVGDNTRPDLADQVVQCAQRIARRL</sequence>
<dbReference type="PANTHER" id="PTHR30136">
    <property type="entry name" value="HELIX-TURN-HELIX TRANSCRIPTIONAL REGULATOR, ICLR FAMILY"/>
    <property type="match status" value="1"/>
</dbReference>
<dbReference type="SMART" id="SM00346">
    <property type="entry name" value="HTH_ICLR"/>
    <property type="match status" value="1"/>
</dbReference>
<proteinExistence type="predicted"/>
<evidence type="ECO:0000313" key="8">
    <source>
        <dbReference type="Proteomes" id="UP001521931"/>
    </source>
</evidence>
<feature type="domain" description="HTH iclR-type" evidence="5">
    <location>
        <begin position="20"/>
        <end position="81"/>
    </location>
</feature>
<dbReference type="InterPro" id="IPR029016">
    <property type="entry name" value="GAF-like_dom_sf"/>
</dbReference>
<keyword evidence="1" id="KW-0805">Transcription regulation</keyword>